<dbReference type="InterPro" id="IPR001505">
    <property type="entry name" value="Copper_CuA"/>
</dbReference>
<keyword evidence="11 16" id="KW-1133">Transmembrane helix</keyword>
<reference evidence="19" key="1">
    <citation type="submission" date="2018-02" db="EMBL/GenBank/DDBJ databases">
        <title>Phylogenetic relationship among Sanguinolaria species (Mollusca: Sanguinolaria) based on complete mitochondria genome.</title>
        <authorList>
            <person name="Sun S."/>
            <person name="Jiang L."/>
            <person name="Li Q."/>
            <person name="Kong L."/>
        </authorList>
    </citation>
    <scope>NUCLEOTIDE SEQUENCE</scope>
</reference>
<gene>
    <name evidence="19" type="primary">COII</name>
</gene>
<comment type="function">
    <text evidence="15">Component of the cytochrome c oxidase, the last enzyme in the mitochondrial electron transport chain which drives oxidative phosphorylation. The respiratory chain contains 3 multisubunit complexes succinate dehydrogenase (complex II, CII), ubiquinol-cytochrome c oxidoreductase (cytochrome b-c1 complex, complex III, CIII) and cytochrome c oxidase (complex IV, CIV), that cooperate to transfer electrons derived from NADH and succinate to molecular oxygen, creating an electrochemical gradient over the inner membrane that drives transmembrane transport and the ATP synthase. Cytochrome c oxidase is the component of the respiratory chain that catalyzes the reduction of oxygen to water. Electrons originating from reduced cytochrome c in the intermembrane space (IMS) are transferred via the dinuclear copper A center (CU(A)) of subunit 2 and heme A of subunit 1 to the active site in subunit 1, a binuclear center (BNC) formed by heme A3 and copper B (CU(B)). The BNC reduces molecular oxygen to 2 water molecules using 4 electrons from cytochrome c in the IMS and 4 protons from the mitochondrial matrix.</text>
</comment>
<dbReference type="Pfam" id="PF02790">
    <property type="entry name" value="COX2_TM"/>
    <property type="match status" value="1"/>
</dbReference>
<evidence type="ECO:0000256" key="3">
    <source>
        <dbReference type="ARBA" id="ARBA00015946"/>
    </source>
</evidence>
<keyword evidence="12 15" id="KW-0186">Copper</keyword>
<feature type="domain" description="Cytochrome oxidase subunit II copper A binding" evidence="17">
    <location>
        <begin position="104"/>
        <end position="280"/>
    </location>
</feature>
<evidence type="ECO:0000256" key="8">
    <source>
        <dbReference type="ARBA" id="ARBA00022842"/>
    </source>
</evidence>
<evidence type="ECO:0000256" key="12">
    <source>
        <dbReference type="ARBA" id="ARBA00023008"/>
    </source>
</evidence>
<keyword evidence="6 15" id="KW-0812">Transmembrane</keyword>
<dbReference type="Gene3D" id="1.10.287.90">
    <property type="match status" value="1"/>
</dbReference>
<keyword evidence="7 15" id="KW-0479">Metal-binding</keyword>
<dbReference type="GO" id="GO:0005507">
    <property type="term" value="F:copper ion binding"/>
    <property type="evidence" value="ECO:0007669"/>
    <property type="project" value="InterPro"/>
</dbReference>
<feature type="transmembrane region" description="Helical" evidence="16">
    <location>
        <begin position="74"/>
        <end position="97"/>
    </location>
</feature>
<dbReference type="PANTHER" id="PTHR22888:SF9">
    <property type="entry name" value="CYTOCHROME C OXIDASE SUBUNIT 2"/>
    <property type="match status" value="1"/>
</dbReference>
<sequence length="290" mass="32454">MLGFMPDIYGQMGLCDWGSSSGLGLIFLHDYLMCVCFMIMSVVGSVLVLVVPKVSYFCGGIHFRNVYRNNTLELWWTIIPIFIIIVMGYPSFVQLYAMGMNDKPKFITVKVTGHQWYWSYEYLVHLPSLINIANSMGLFNNEPLAFGEAEVEEGSGVLDLSTSSDWLISYDSYTVSSGDGELDPGFRYGQHVDYPMVLPGDSNVEVKVTSADVIHCWTIHGLGVKMDAVPGRVNTAHLSDLRPGFTAWGGCSEMCGVNHWQMSAEVEVLSISDFILWVMTWVYSDLKELD</sequence>
<feature type="domain" description="Cytochrome oxidase subunit II transmembrane region profile" evidence="18">
    <location>
        <begin position="6"/>
        <end position="102"/>
    </location>
</feature>
<dbReference type="SUPFAM" id="SSF49503">
    <property type="entry name" value="Cupredoxins"/>
    <property type="match status" value="1"/>
</dbReference>
<dbReference type="InterPro" id="IPR002429">
    <property type="entry name" value="CcO_II-like_C"/>
</dbReference>
<dbReference type="GO" id="GO:0004129">
    <property type="term" value="F:cytochrome-c oxidase activity"/>
    <property type="evidence" value="ECO:0007669"/>
    <property type="project" value="UniProtKB-EC"/>
</dbReference>
<dbReference type="PRINTS" id="PR01166">
    <property type="entry name" value="CYCOXIDASEII"/>
</dbReference>
<dbReference type="EMBL" id="MG978990">
    <property type="protein sequence ID" value="QCQ20443.1"/>
    <property type="molecule type" value="Genomic_DNA"/>
</dbReference>
<evidence type="ECO:0000256" key="1">
    <source>
        <dbReference type="ARBA" id="ARBA00004141"/>
    </source>
</evidence>
<dbReference type="InterPro" id="IPR011759">
    <property type="entry name" value="Cyt_c_oxidase_su2_TM_dom"/>
</dbReference>
<organism evidence="19">
    <name type="scientific">Hiatula chinensis</name>
    <dbReference type="NCBI Taxonomy" id="1170841"/>
    <lineage>
        <taxon>Eukaryota</taxon>
        <taxon>Metazoa</taxon>
        <taxon>Spiralia</taxon>
        <taxon>Lophotrochozoa</taxon>
        <taxon>Mollusca</taxon>
        <taxon>Bivalvia</taxon>
        <taxon>Autobranchia</taxon>
        <taxon>Heteroconchia</taxon>
        <taxon>Euheterodonta</taxon>
        <taxon>Imparidentia</taxon>
        <taxon>Neoheterodontei</taxon>
        <taxon>Cardiida</taxon>
        <taxon>Tellinoidea</taxon>
        <taxon>Psammobiidae</taxon>
        <taxon>Hiatula</taxon>
    </lineage>
</organism>
<proteinExistence type="inferred from homology"/>
<dbReference type="PROSITE" id="PS00078">
    <property type="entry name" value="COX2"/>
    <property type="match status" value="1"/>
</dbReference>
<keyword evidence="5 15" id="KW-0679">Respiratory chain</keyword>
<dbReference type="PROSITE" id="PS50857">
    <property type="entry name" value="COX2_CUA"/>
    <property type="match status" value="1"/>
</dbReference>
<evidence type="ECO:0000259" key="18">
    <source>
        <dbReference type="PROSITE" id="PS50999"/>
    </source>
</evidence>
<comment type="subcellular location">
    <subcellularLocation>
        <location evidence="1">Membrane</location>
        <topology evidence="1">Multi-pass membrane protein</topology>
    </subcellularLocation>
    <subcellularLocation>
        <location evidence="15">Mitochondrion inner membrane</location>
        <topology evidence="15">Multi-pass membrane protein</topology>
    </subcellularLocation>
</comment>
<geneLocation type="mitochondrion" evidence="19"/>
<evidence type="ECO:0000313" key="19">
    <source>
        <dbReference type="EMBL" id="QCQ20443.1"/>
    </source>
</evidence>
<dbReference type="PANTHER" id="PTHR22888">
    <property type="entry name" value="CYTOCHROME C OXIDASE, SUBUNIT II"/>
    <property type="match status" value="1"/>
</dbReference>
<dbReference type="SUPFAM" id="SSF81464">
    <property type="entry name" value="Cytochrome c oxidase subunit II-like, transmembrane region"/>
    <property type="match status" value="1"/>
</dbReference>
<evidence type="ECO:0000256" key="9">
    <source>
        <dbReference type="ARBA" id="ARBA00022967"/>
    </source>
</evidence>
<keyword evidence="9" id="KW-1278">Translocase</keyword>
<evidence type="ECO:0000256" key="15">
    <source>
        <dbReference type="RuleBase" id="RU000457"/>
    </source>
</evidence>
<dbReference type="PROSITE" id="PS50999">
    <property type="entry name" value="COX2_TM"/>
    <property type="match status" value="1"/>
</dbReference>
<keyword evidence="15" id="KW-0999">Mitochondrion inner membrane</keyword>
<evidence type="ECO:0000256" key="14">
    <source>
        <dbReference type="ARBA" id="ARBA00049512"/>
    </source>
</evidence>
<keyword evidence="10 15" id="KW-0249">Electron transport</keyword>
<evidence type="ECO:0000256" key="6">
    <source>
        <dbReference type="ARBA" id="ARBA00022692"/>
    </source>
</evidence>
<comment type="catalytic activity">
    <reaction evidence="14">
        <text>4 Fe(II)-[cytochrome c] + O2 + 8 H(+)(in) = 4 Fe(III)-[cytochrome c] + 2 H2O + 4 H(+)(out)</text>
        <dbReference type="Rhea" id="RHEA:11436"/>
        <dbReference type="Rhea" id="RHEA-COMP:10350"/>
        <dbReference type="Rhea" id="RHEA-COMP:14399"/>
        <dbReference type="ChEBI" id="CHEBI:15377"/>
        <dbReference type="ChEBI" id="CHEBI:15378"/>
        <dbReference type="ChEBI" id="CHEBI:15379"/>
        <dbReference type="ChEBI" id="CHEBI:29033"/>
        <dbReference type="ChEBI" id="CHEBI:29034"/>
        <dbReference type="EC" id="7.1.1.9"/>
    </reaction>
    <physiologicalReaction direction="left-to-right" evidence="14">
        <dbReference type="Rhea" id="RHEA:11437"/>
    </physiologicalReaction>
</comment>
<accession>A0A4P8KY67</accession>
<dbReference type="Gene3D" id="2.60.40.420">
    <property type="entry name" value="Cupredoxins - blue copper proteins"/>
    <property type="match status" value="1"/>
</dbReference>
<dbReference type="AlphaFoldDB" id="A0A4P8KY67"/>
<dbReference type="InterPro" id="IPR008972">
    <property type="entry name" value="Cupredoxin"/>
</dbReference>
<dbReference type="InterPro" id="IPR036257">
    <property type="entry name" value="Cyt_c_oxidase_su2_TM_sf"/>
</dbReference>
<dbReference type="GO" id="GO:0042773">
    <property type="term" value="P:ATP synthesis coupled electron transport"/>
    <property type="evidence" value="ECO:0007669"/>
    <property type="project" value="TreeGrafter"/>
</dbReference>
<evidence type="ECO:0000256" key="5">
    <source>
        <dbReference type="ARBA" id="ARBA00022660"/>
    </source>
</evidence>
<comment type="similarity">
    <text evidence="2 15">Belongs to the cytochrome c oxidase subunit 2 family.</text>
</comment>
<keyword evidence="8" id="KW-0460">Magnesium</keyword>
<name>A0A4P8KY67_9BIVA</name>
<evidence type="ECO:0000256" key="11">
    <source>
        <dbReference type="ARBA" id="ARBA00022989"/>
    </source>
</evidence>
<keyword evidence="15 19" id="KW-0496">Mitochondrion</keyword>
<comment type="cofactor">
    <cofactor evidence="15">
        <name>Cu cation</name>
        <dbReference type="ChEBI" id="CHEBI:23378"/>
    </cofactor>
    <text evidence="15">Binds a copper A center.</text>
</comment>
<feature type="transmembrane region" description="Helical" evidence="16">
    <location>
        <begin position="31"/>
        <end position="54"/>
    </location>
</feature>
<protein>
    <recommendedName>
        <fullName evidence="3 15">Cytochrome c oxidase subunit 2</fullName>
    </recommendedName>
</protein>
<keyword evidence="4 15" id="KW-0813">Transport</keyword>
<evidence type="ECO:0000256" key="7">
    <source>
        <dbReference type="ARBA" id="ARBA00022723"/>
    </source>
</evidence>
<keyword evidence="13 15" id="KW-0472">Membrane</keyword>
<evidence type="ECO:0000256" key="16">
    <source>
        <dbReference type="SAM" id="Phobius"/>
    </source>
</evidence>
<evidence type="ECO:0000259" key="17">
    <source>
        <dbReference type="PROSITE" id="PS50857"/>
    </source>
</evidence>
<dbReference type="Pfam" id="PF00116">
    <property type="entry name" value="COX2"/>
    <property type="match status" value="1"/>
</dbReference>
<evidence type="ECO:0000256" key="2">
    <source>
        <dbReference type="ARBA" id="ARBA00007866"/>
    </source>
</evidence>
<dbReference type="InterPro" id="IPR045187">
    <property type="entry name" value="CcO_II"/>
</dbReference>
<evidence type="ECO:0000256" key="10">
    <source>
        <dbReference type="ARBA" id="ARBA00022982"/>
    </source>
</evidence>
<evidence type="ECO:0000256" key="4">
    <source>
        <dbReference type="ARBA" id="ARBA00022448"/>
    </source>
</evidence>
<evidence type="ECO:0000256" key="13">
    <source>
        <dbReference type="ARBA" id="ARBA00023136"/>
    </source>
</evidence>
<dbReference type="GO" id="GO:0005743">
    <property type="term" value="C:mitochondrial inner membrane"/>
    <property type="evidence" value="ECO:0007669"/>
    <property type="project" value="UniProtKB-SubCell"/>
</dbReference>